<feature type="transmembrane region" description="Helical" evidence="2">
    <location>
        <begin position="205"/>
        <end position="222"/>
    </location>
</feature>
<organism evidence="4 5">
    <name type="scientific">Cytophaga hutchinsonii (strain ATCC 33406 / DSM 1761 / CIP 103989 / NBRC 15051 / NCIMB 9469 / D465)</name>
    <dbReference type="NCBI Taxonomy" id="269798"/>
    <lineage>
        <taxon>Bacteria</taxon>
        <taxon>Pseudomonadati</taxon>
        <taxon>Bacteroidota</taxon>
        <taxon>Cytophagia</taxon>
        <taxon>Cytophagales</taxon>
        <taxon>Cytophagaceae</taxon>
        <taxon>Cytophaga</taxon>
    </lineage>
</organism>
<dbReference type="GO" id="GO:0016791">
    <property type="term" value="F:phosphatase activity"/>
    <property type="evidence" value="ECO:0007669"/>
    <property type="project" value="TreeGrafter"/>
</dbReference>
<dbReference type="SMART" id="SM00331">
    <property type="entry name" value="PP2C_SIG"/>
    <property type="match status" value="1"/>
</dbReference>
<feature type="transmembrane region" description="Helical" evidence="2">
    <location>
        <begin position="242"/>
        <end position="266"/>
    </location>
</feature>
<dbReference type="InterPro" id="IPR001932">
    <property type="entry name" value="PPM-type_phosphatase-like_dom"/>
</dbReference>
<feature type="transmembrane region" description="Helical" evidence="2">
    <location>
        <begin position="146"/>
        <end position="168"/>
    </location>
</feature>
<dbReference type="PROSITE" id="PS51746">
    <property type="entry name" value="PPM_2"/>
    <property type="match status" value="1"/>
</dbReference>
<evidence type="ECO:0000259" key="3">
    <source>
        <dbReference type="PROSITE" id="PS51746"/>
    </source>
</evidence>
<dbReference type="InterPro" id="IPR036457">
    <property type="entry name" value="PPM-type-like_dom_sf"/>
</dbReference>
<evidence type="ECO:0000256" key="2">
    <source>
        <dbReference type="SAM" id="Phobius"/>
    </source>
</evidence>
<gene>
    <name evidence="4" type="primary">rsbU</name>
    <name evidence="4" type="ordered locus">CHU_0195</name>
</gene>
<accession>A0A6N4SMH9</accession>
<dbReference type="InterPro" id="IPR003018">
    <property type="entry name" value="GAF"/>
</dbReference>
<dbReference type="AlphaFoldDB" id="A0A6N4SMH9"/>
<dbReference type="InterPro" id="IPR052016">
    <property type="entry name" value="Bact_Sigma-Reg"/>
</dbReference>
<feature type="transmembrane region" description="Helical" evidence="2">
    <location>
        <begin position="75"/>
        <end position="94"/>
    </location>
</feature>
<dbReference type="PANTHER" id="PTHR43156:SF2">
    <property type="entry name" value="STAGE II SPORULATION PROTEIN E"/>
    <property type="match status" value="1"/>
</dbReference>
<keyword evidence="2" id="KW-0472">Membrane</keyword>
<dbReference type="InterPro" id="IPR029016">
    <property type="entry name" value="GAF-like_dom_sf"/>
</dbReference>
<dbReference type="Proteomes" id="UP000001822">
    <property type="component" value="Chromosome"/>
</dbReference>
<evidence type="ECO:0000313" key="4">
    <source>
        <dbReference type="EMBL" id="ABG57487.1"/>
    </source>
</evidence>
<dbReference type="EMBL" id="CP000383">
    <property type="protein sequence ID" value="ABG57487.1"/>
    <property type="molecule type" value="Genomic_DNA"/>
</dbReference>
<keyword evidence="2" id="KW-0812">Transmembrane</keyword>
<feature type="transmembrane region" description="Helical" evidence="2">
    <location>
        <begin position="43"/>
        <end position="63"/>
    </location>
</feature>
<dbReference type="Gene3D" id="3.30.450.40">
    <property type="match status" value="1"/>
</dbReference>
<feature type="transmembrane region" description="Helical" evidence="2">
    <location>
        <begin position="174"/>
        <end position="193"/>
    </location>
</feature>
<feature type="transmembrane region" description="Helical" evidence="2">
    <location>
        <begin position="9"/>
        <end position="31"/>
    </location>
</feature>
<name>A0A6N4SMH9_CYTH3</name>
<keyword evidence="1" id="KW-0378">Hydrolase</keyword>
<keyword evidence="5" id="KW-1185">Reference proteome</keyword>
<dbReference type="KEGG" id="chu:CHU_0195"/>
<protein>
    <submittedName>
        <fullName evidence="4">Sigma factor sigB regulation protein</fullName>
    </submittedName>
</protein>
<dbReference type="Pfam" id="PF07228">
    <property type="entry name" value="SpoIIE"/>
    <property type="match status" value="1"/>
</dbReference>
<dbReference type="SUPFAM" id="SSF55781">
    <property type="entry name" value="GAF domain-like"/>
    <property type="match status" value="1"/>
</dbReference>
<feature type="domain" description="PPM-type phosphatase" evidence="3">
    <location>
        <begin position="463"/>
        <end position="682"/>
    </location>
</feature>
<keyword evidence="2" id="KW-1133">Transmembrane helix</keyword>
<evidence type="ECO:0000256" key="1">
    <source>
        <dbReference type="ARBA" id="ARBA00022801"/>
    </source>
</evidence>
<dbReference type="SUPFAM" id="SSF81606">
    <property type="entry name" value="PP2C-like"/>
    <property type="match status" value="1"/>
</dbReference>
<evidence type="ECO:0000313" key="5">
    <source>
        <dbReference type="Proteomes" id="UP000001822"/>
    </source>
</evidence>
<dbReference type="SMR" id="A0A6N4SMH9"/>
<dbReference type="Gene3D" id="3.60.40.10">
    <property type="entry name" value="PPM-type phosphatase domain"/>
    <property type="match status" value="1"/>
</dbReference>
<proteinExistence type="predicted"/>
<dbReference type="Pfam" id="PF13185">
    <property type="entry name" value="GAF_2"/>
    <property type="match status" value="1"/>
</dbReference>
<sequence>MNLKNLRNIYFLLAFVSWVLILADDITVIRLAQPIIPSYFSDILVNTFLSTFFLFTFLGFKIEIGLKRSGNFNDLLWQVFIIGAITVLISLIIKSIGIFSNNDFFIYDPLVSNILYHINIGIITIFLANGYYVWKKMILYQKTKRTDVIWHIFEYLTLISIVSNFFFFDITDPYFLIFTSPITILGLICAFNLKWVAFLTYKQKWRSILLLSLIIIISLSFLERVYAHHIISNLLIDLAENVFIQAIFGFMLMNCIVALLVLLFNLPTSSVFEQKFGEVMLFQKLHQSLQVGEKEEDMYELLISSSMTTVMADAAWLEIRDNKGGLKAFQNSNIDEYDVFEIKKALRKNQVNISSEPQYIKDILSYPHTEKIKHLDYKSFLLIPLTSNNQLIGTLVLLKNLNDGFDKEMVDIIFTFVSQASISIKNFRLMSDAIQTERYQEELKIAKDVQQSLLPASLYLNNAVQLSVYSKGAKEVGGDYYDVYELSPTRFAIVIGDVSGHGTSAAFNMAQMKGVFQSLVSLDLPVDEFMVLANNALGRCLERKSFITLSLFVLNTETQSIQYARAGHCPAILIDSKNNEALFLDGKGLGLGLSRNNTYEKHINKYELSYSSNDVLILYTDGLVEAHNLARDEYGYERLKQMGLESSADKPRQIIDTIIENVQHFSGSTQFEDDCTLLVMKFS</sequence>
<dbReference type="PANTHER" id="PTHR43156">
    <property type="entry name" value="STAGE II SPORULATION PROTEIN E-RELATED"/>
    <property type="match status" value="1"/>
</dbReference>
<reference evidence="4 5" key="1">
    <citation type="journal article" date="2007" name="Appl. Environ. Microbiol.">
        <title>Genome sequence of the cellulolytic gliding bacterium Cytophaga hutchinsonii.</title>
        <authorList>
            <person name="Xie G."/>
            <person name="Bruce D.C."/>
            <person name="Challacombe J.F."/>
            <person name="Chertkov O."/>
            <person name="Detter J.C."/>
            <person name="Gilna P."/>
            <person name="Han C.S."/>
            <person name="Lucas S."/>
            <person name="Misra M."/>
            <person name="Myers G.L."/>
            <person name="Richardson P."/>
            <person name="Tapia R."/>
            <person name="Thayer N."/>
            <person name="Thompson L.S."/>
            <person name="Brettin T.S."/>
            <person name="Henrissat B."/>
            <person name="Wilson D.B."/>
            <person name="McBride M.J."/>
        </authorList>
    </citation>
    <scope>NUCLEOTIDE SEQUENCE [LARGE SCALE GENOMIC DNA]</scope>
    <source>
        <strain evidence="5">ATCC 33406 / DSM 1761 / CIP 103989 / NBRC 15051 / NCIMB 9469 / D465</strain>
    </source>
</reference>
<feature type="transmembrane region" description="Helical" evidence="2">
    <location>
        <begin position="114"/>
        <end position="134"/>
    </location>
</feature>